<evidence type="ECO:0000256" key="3">
    <source>
        <dbReference type="ARBA" id="ARBA00022801"/>
    </source>
</evidence>
<protein>
    <recommendedName>
        <fullName evidence="6">Carbohydrate deacetylase</fullName>
        <ecNumber evidence="6">3.5.1.-</ecNumber>
    </recommendedName>
</protein>
<evidence type="ECO:0000256" key="2">
    <source>
        <dbReference type="ARBA" id="ARBA00022723"/>
    </source>
</evidence>
<dbReference type="InterPro" id="IPR022948">
    <property type="entry name" value="COD_ChbG_bac"/>
</dbReference>
<dbReference type="Gene3D" id="3.20.20.370">
    <property type="entry name" value="Glycoside hydrolase/deacetylase"/>
    <property type="match status" value="1"/>
</dbReference>
<gene>
    <name evidence="7" type="primary">chbG</name>
    <name evidence="7" type="ORF">H1191_06200</name>
</gene>
<accession>A0A7W1WPW7</accession>
<dbReference type="CDD" id="cd10803">
    <property type="entry name" value="YdjC_EF3048_like"/>
    <property type="match status" value="1"/>
</dbReference>
<dbReference type="RefSeq" id="WP_181751135.1">
    <property type="nucleotide sequence ID" value="NZ_JACEIQ010000004.1"/>
</dbReference>
<evidence type="ECO:0000256" key="4">
    <source>
        <dbReference type="ARBA" id="ARBA00022842"/>
    </source>
</evidence>
<dbReference type="SUPFAM" id="SSF88713">
    <property type="entry name" value="Glycoside hydrolase/deacetylase"/>
    <property type="match status" value="1"/>
</dbReference>
<keyword evidence="8" id="KW-1185">Reference proteome</keyword>
<dbReference type="PANTHER" id="PTHR31609:SF1">
    <property type="entry name" value="CARBOHYDRATE DEACETYLASE"/>
    <property type="match status" value="1"/>
</dbReference>
<dbReference type="EMBL" id="JACEIQ010000004">
    <property type="protein sequence ID" value="MBA4493896.1"/>
    <property type="molecule type" value="Genomic_DNA"/>
</dbReference>
<dbReference type="AlphaFoldDB" id="A0A7W1WPW7"/>
<dbReference type="Proteomes" id="UP000535491">
    <property type="component" value="Unassembled WGS sequence"/>
</dbReference>
<evidence type="ECO:0000256" key="6">
    <source>
        <dbReference type="HAMAP-Rule" id="MF_01246"/>
    </source>
</evidence>
<feature type="binding site" evidence="6">
    <location>
        <position position="59"/>
    </location>
    <ligand>
        <name>Mg(2+)</name>
        <dbReference type="ChEBI" id="CHEBI:18420"/>
    </ligand>
</feature>
<dbReference type="NCBIfam" id="NF002559">
    <property type="entry name" value="PRK02134.1"/>
    <property type="match status" value="1"/>
</dbReference>
<keyword evidence="2 6" id="KW-0479">Metal-binding</keyword>
<name>A0A7W1WPW7_9BACL</name>
<dbReference type="InterPro" id="IPR006879">
    <property type="entry name" value="YdjC-like"/>
</dbReference>
<evidence type="ECO:0000313" key="7">
    <source>
        <dbReference type="EMBL" id="MBA4493896.1"/>
    </source>
</evidence>
<keyword evidence="5 6" id="KW-0119">Carbohydrate metabolism</keyword>
<dbReference type="InterPro" id="IPR011330">
    <property type="entry name" value="Glyco_hydro/deAcase_b/a-brl"/>
</dbReference>
<reference evidence="7 8" key="1">
    <citation type="submission" date="2020-07" db="EMBL/GenBank/DDBJ databases">
        <authorList>
            <person name="Feng H."/>
        </authorList>
    </citation>
    <scope>NUCLEOTIDE SEQUENCE [LARGE SCALE GENOMIC DNA]</scope>
    <source>
        <strain evidence="8">s-10</strain>
    </source>
</reference>
<evidence type="ECO:0000313" key="8">
    <source>
        <dbReference type="Proteomes" id="UP000535491"/>
    </source>
</evidence>
<evidence type="ECO:0000256" key="5">
    <source>
        <dbReference type="ARBA" id="ARBA00023277"/>
    </source>
</evidence>
<dbReference type="EC" id="3.5.1.-" evidence="6"/>
<comment type="caution">
    <text evidence="7">The sequence shown here is derived from an EMBL/GenBank/DDBJ whole genome shotgun (WGS) entry which is preliminary data.</text>
</comment>
<dbReference type="GO" id="GO:0000272">
    <property type="term" value="P:polysaccharide catabolic process"/>
    <property type="evidence" value="ECO:0007669"/>
    <property type="project" value="InterPro"/>
</dbReference>
<dbReference type="Pfam" id="PF04794">
    <property type="entry name" value="YdjC"/>
    <property type="match status" value="1"/>
</dbReference>
<comment type="subunit">
    <text evidence="6">Homodimer.</text>
</comment>
<dbReference type="HAMAP" id="MF_01246">
    <property type="entry name" value="COD"/>
    <property type="match status" value="1"/>
</dbReference>
<organism evidence="7 8">
    <name type="scientific">Paenactinomyces guangxiensis</name>
    <dbReference type="NCBI Taxonomy" id="1490290"/>
    <lineage>
        <taxon>Bacteria</taxon>
        <taxon>Bacillati</taxon>
        <taxon>Bacillota</taxon>
        <taxon>Bacilli</taxon>
        <taxon>Bacillales</taxon>
        <taxon>Thermoactinomycetaceae</taxon>
        <taxon>Paenactinomyces</taxon>
    </lineage>
</organism>
<keyword evidence="4 6" id="KW-0460">Magnesium</keyword>
<dbReference type="GO" id="GO:0016811">
    <property type="term" value="F:hydrolase activity, acting on carbon-nitrogen (but not peptide) bonds, in linear amides"/>
    <property type="evidence" value="ECO:0007669"/>
    <property type="project" value="UniProtKB-UniRule"/>
</dbReference>
<comment type="function">
    <text evidence="6">Probably catalyzes the deacetylation of acetylated carbohydrates an important step in the degradation of oligosaccharides.</text>
</comment>
<dbReference type="GO" id="GO:0019213">
    <property type="term" value="F:deacetylase activity"/>
    <property type="evidence" value="ECO:0007669"/>
    <property type="project" value="TreeGrafter"/>
</dbReference>
<keyword evidence="3 6" id="KW-0378">Hydrolase</keyword>
<feature type="binding site" evidence="6">
    <location>
        <position position="121"/>
    </location>
    <ligand>
        <name>Mg(2+)</name>
        <dbReference type="ChEBI" id="CHEBI:18420"/>
    </ligand>
</feature>
<comment type="cofactor">
    <cofactor evidence="1 6">
        <name>Mg(2+)</name>
        <dbReference type="ChEBI" id="CHEBI:18420"/>
    </cofactor>
</comment>
<proteinExistence type="inferred from homology"/>
<dbReference type="GO" id="GO:0046872">
    <property type="term" value="F:metal ion binding"/>
    <property type="evidence" value="ECO:0007669"/>
    <property type="project" value="UniProtKB-KW"/>
</dbReference>
<dbReference type="PANTHER" id="PTHR31609">
    <property type="entry name" value="YDJC DEACETYLASE FAMILY MEMBER"/>
    <property type="match status" value="1"/>
</dbReference>
<evidence type="ECO:0000256" key="1">
    <source>
        <dbReference type="ARBA" id="ARBA00001946"/>
    </source>
</evidence>
<sequence>MKLIVNADDFGYSRAVNFGIIDAYKYGIVTSATLLVNMPGASHAFELAKEHPGLGVGIHLTLTCGSPLSDHVPSLVNDQGEFHKKEDLFSYAQVSDIEREFTCQMERFFSSGITPTHIDSHHHVHFHNAVLPIVLRLAERYQLPVRNFTTSPVHKENRKLVKTTDLFLSGFYGDHVTVEWFEKMLDTVEEAETAEIMCHPAYLDAGVLTGSSYHLPRTKELAVLTDPRTKELIRERNMELITFREIE</sequence>
<comment type="similarity">
    <text evidence="6">Belongs to the YdjC deacetylase family.</text>
</comment>